<proteinExistence type="predicted"/>
<dbReference type="SUPFAM" id="SSF50814">
    <property type="entry name" value="Lipocalins"/>
    <property type="match status" value="1"/>
</dbReference>
<dbReference type="AlphaFoldDB" id="A0A8J6JL90"/>
<gene>
    <name evidence="1" type="ORF">H8S62_09990</name>
</gene>
<protein>
    <submittedName>
        <fullName evidence="1">DUF1934 domain-containing protein</fullName>
    </submittedName>
</protein>
<organism evidence="1 2">
    <name type="scientific">Lawsonibacter faecis</name>
    <dbReference type="NCBI Taxonomy" id="2763052"/>
    <lineage>
        <taxon>Bacteria</taxon>
        <taxon>Bacillati</taxon>
        <taxon>Bacillota</taxon>
        <taxon>Clostridia</taxon>
        <taxon>Eubacteriales</taxon>
        <taxon>Oscillospiraceae</taxon>
        <taxon>Lawsonibacter</taxon>
    </lineage>
</organism>
<accession>A0A8J6JL90</accession>
<dbReference type="InterPro" id="IPR015231">
    <property type="entry name" value="DUF1934"/>
</dbReference>
<name>A0A8J6JL90_9FIRM</name>
<dbReference type="EMBL" id="JACOPQ010000007">
    <property type="protein sequence ID" value="MBC5737334.1"/>
    <property type="molecule type" value="Genomic_DNA"/>
</dbReference>
<reference evidence="1" key="1">
    <citation type="submission" date="2020-08" db="EMBL/GenBank/DDBJ databases">
        <title>Genome public.</title>
        <authorList>
            <person name="Liu C."/>
            <person name="Sun Q."/>
        </authorList>
    </citation>
    <scope>NUCLEOTIDE SEQUENCE</scope>
    <source>
        <strain evidence="1">NSJ-52</strain>
    </source>
</reference>
<dbReference type="Proteomes" id="UP000607645">
    <property type="component" value="Unassembled WGS sequence"/>
</dbReference>
<sequence>MDKSVIISIKGKQSYEDVEDETIELVTEGLLNKEGEGEYTLSYQESELTGLEGTLTTFQVEQGRITLMRIGEVNSQMVFEEGRRHLSMYDTPYGALAIGINTRRMRSSLGEHGGDIEIDYAIEIDHAMAGQNLFQINVREKKGPVIKH</sequence>
<dbReference type="Pfam" id="PF09148">
    <property type="entry name" value="DUF1934"/>
    <property type="match status" value="1"/>
</dbReference>
<dbReference type="Gene3D" id="2.40.128.20">
    <property type="match status" value="1"/>
</dbReference>
<comment type="caution">
    <text evidence="1">The sequence shown here is derived from an EMBL/GenBank/DDBJ whole genome shotgun (WGS) entry which is preliminary data.</text>
</comment>
<evidence type="ECO:0000313" key="1">
    <source>
        <dbReference type="EMBL" id="MBC5737334.1"/>
    </source>
</evidence>
<keyword evidence="2" id="KW-1185">Reference proteome</keyword>
<dbReference type="InterPro" id="IPR012674">
    <property type="entry name" value="Calycin"/>
</dbReference>
<evidence type="ECO:0000313" key="2">
    <source>
        <dbReference type="Proteomes" id="UP000607645"/>
    </source>
</evidence>
<dbReference type="RefSeq" id="WP_155150059.1">
    <property type="nucleotide sequence ID" value="NZ_JACOPQ010000007.1"/>
</dbReference>